<dbReference type="Proteomes" id="UP000256485">
    <property type="component" value="Unassembled WGS sequence"/>
</dbReference>
<dbReference type="RefSeq" id="WP_245941058.1">
    <property type="nucleotide sequence ID" value="NZ_QTUC01000001.1"/>
</dbReference>
<proteinExistence type="predicted"/>
<evidence type="ECO:0000313" key="1">
    <source>
        <dbReference type="EMBL" id="REF36731.1"/>
    </source>
</evidence>
<organism evidence="1 2">
    <name type="scientific">Thermasporomyces composti</name>
    <dbReference type="NCBI Taxonomy" id="696763"/>
    <lineage>
        <taxon>Bacteria</taxon>
        <taxon>Bacillati</taxon>
        <taxon>Actinomycetota</taxon>
        <taxon>Actinomycetes</taxon>
        <taxon>Propionibacteriales</taxon>
        <taxon>Nocardioidaceae</taxon>
        <taxon>Thermasporomyces</taxon>
    </lineage>
</organism>
<dbReference type="GO" id="GO:0005506">
    <property type="term" value="F:iron ion binding"/>
    <property type="evidence" value="ECO:0007669"/>
    <property type="project" value="UniProtKB-ARBA"/>
</dbReference>
<keyword evidence="1" id="KW-0223">Dioxygenase</keyword>
<protein>
    <submittedName>
        <fullName evidence="1">Ectoine hydroxylase-related dioxygenase (Phytanoyl-CoA dioxygenase family)</fullName>
    </submittedName>
</protein>
<dbReference type="PANTHER" id="PTHR20883">
    <property type="entry name" value="PHYTANOYL-COA DIOXYGENASE DOMAIN CONTAINING 1"/>
    <property type="match status" value="1"/>
</dbReference>
<keyword evidence="2" id="KW-1185">Reference proteome</keyword>
<dbReference type="InterPro" id="IPR008775">
    <property type="entry name" value="Phytyl_CoA_dOase-like"/>
</dbReference>
<evidence type="ECO:0000313" key="2">
    <source>
        <dbReference type="Proteomes" id="UP000256485"/>
    </source>
</evidence>
<dbReference type="SUPFAM" id="SSF51197">
    <property type="entry name" value="Clavaminate synthase-like"/>
    <property type="match status" value="1"/>
</dbReference>
<dbReference type="GO" id="GO:0016706">
    <property type="term" value="F:2-oxoglutarate-dependent dioxygenase activity"/>
    <property type="evidence" value="ECO:0007669"/>
    <property type="project" value="UniProtKB-ARBA"/>
</dbReference>
<dbReference type="PANTHER" id="PTHR20883:SF48">
    <property type="entry name" value="ECTOINE DIOXYGENASE"/>
    <property type="match status" value="1"/>
</dbReference>
<keyword evidence="1" id="KW-0560">Oxidoreductase</keyword>
<comment type="caution">
    <text evidence="1">The sequence shown here is derived from an EMBL/GenBank/DDBJ whole genome shotgun (WGS) entry which is preliminary data.</text>
</comment>
<gene>
    <name evidence="1" type="ORF">DFJ64_2156</name>
</gene>
<dbReference type="EMBL" id="QTUC01000001">
    <property type="protein sequence ID" value="REF36731.1"/>
    <property type="molecule type" value="Genomic_DNA"/>
</dbReference>
<name>A0A3D9VHF2_THECX</name>
<dbReference type="Gene3D" id="2.60.120.620">
    <property type="entry name" value="q2cbj1_9rhob like domain"/>
    <property type="match status" value="1"/>
</dbReference>
<accession>A0A3D9VHF2</accession>
<dbReference type="AlphaFoldDB" id="A0A3D9VHF2"/>
<reference evidence="1 2" key="1">
    <citation type="submission" date="2018-08" db="EMBL/GenBank/DDBJ databases">
        <title>Sequencing the genomes of 1000 actinobacteria strains.</title>
        <authorList>
            <person name="Klenk H.-P."/>
        </authorList>
    </citation>
    <scope>NUCLEOTIDE SEQUENCE [LARGE SCALE GENOMIC DNA]</scope>
    <source>
        <strain evidence="1 2">DSM 22891</strain>
    </source>
</reference>
<sequence length="279" mass="30655">MPDDHMDMATALRDLGVHEDTLTTEEKERLDRDGYLPLFGILSADEVGAINRRLAELIAEEGDRAGLEVHQEVGTDRLADLVNKDPLFEVCFSHPRVLAAIWHVLGEFRLSSLNSRAALPGQGHQALHADFGEPVPPGEYRVCNSIWLLDDFTPENGATRVVPGTHRSGKMPAEVMADPADPHPDEVVLTAPAGTVVVFNSHLWHGGTLNRSPRPRRAMHSYFCRRDVPQQLDQAAYIRPETFARLSPAQRFILDVTEEDARRNATRGVAPAPGATGAG</sequence>
<dbReference type="Pfam" id="PF05721">
    <property type="entry name" value="PhyH"/>
    <property type="match status" value="1"/>
</dbReference>